<proteinExistence type="predicted"/>
<sequence length="90" mass="10097">MFPSGDLHLSLDRLIGDTTWPDSMHPKINHTWTLVRQHVMSAAAIIRMTRIFPLMTCIWGSQLRGTSSREGFSSPCLCVIGTCWAIPKIV</sequence>
<evidence type="ECO:0000313" key="2">
    <source>
        <dbReference type="Proteomes" id="UP000253729"/>
    </source>
</evidence>
<dbReference type="RefSeq" id="XP_026622768.1">
    <property type="nucleotide sequence ID" value="XM_026767458.1"/>
</dbReference>
<dbReference type="AlphaFoldDB" id="A0A3F3PTX4"/>
<dbReference type="GeneID" id="38135814"/>
<reference evidence="1 2" key="1">
    <citation type="submission" date="2018-07" db="EMBL/GenBank/DDBJ databases">
        <title>The genomes of Aspergillus section Nigri reveals drivers in fungal speciation.</title>
        <authorList>
            <consortium name="DOE Joint Genome Institute"/>
            <person name="Vesth T.C."/>
            <person name="Nybo J."/>
            <person name="Theobald S."/>
            <person name="Brandl J."/>
            <person name="Frisvad J.C."/>
            <person name="Nielsen K.F."/>
            <person name="Lyhne E.K."/>
            <person name="Kogle M.E."/>
            <person name="Kuo A."/>
            <person name="Riley R."/>
            <person name="Clum A."/>
            <person name="Nolan M."/>
            <person name="Lipzen A."/>
            <person name="Salamov A."/>
            <person name="Henrissat B."/>
            <person name="Wiebenga A."/>
            <person name="De vries R.P."/>
            <person name="Grigoriev I.V."/>
            <person name="Mortensen U.H."/>
            <person name="Andersen M.R."/>
            <person name="Baker S.E."/>
        </authorList>
    </citation>
    <scope>NUCLEOTIDE SEQUENCE [LARGE SCALE GENOMIC DNA]</scope>
    <source>
        <strain evidence="1 2">CBS 139.54b</strain>
    </source>
</reference>
<accession>A0A3F3PTX4</accession>
<gene>
    <name evidence="1" type="ORF">BDQ94DRAFT_149813</name>
</gene>
<protein>
    <submittedName>
        <fullName evidence="1">Uncharacterized protein</fullName>
    </submittedName>
</protein>
<name>A0A3F3PTX4_9EURO</name>
<evidence type="ECO:0000313" key="1">
    <source>
        <dbReference type="EMBL" id="RDH29746.1"/>
    </source>
</evidence>
<organism evidence="1 2">
    <name type="scientific">Aspergillus welwitschiae</name>
    <dbReference type="NCBI Taxonomy" id="1341132"/>
    <lineage>
        <taxon>Eukaryota</taxon>
        <taxon>Fungi</taxon>
        <taxon>Dikarya</taxon>
        <taxon>Ascomycota</taxon>
        <taxon>Pezizomycotina</taxon>
        <taxon>Eurotiomycetes</taxon>
        <taxon>Eurotiomycetidae</taxon>
        <taxon>Eurotiales</taxon>
        <taxon>Aspergillaceae</taxon>
        <taxon>Aspergillus</taxon>
        <taxon>Aspergillus subgen. Circumdati</taxon>
    </lineage>
</organism>
<keyword evidence="2" id="KW-1185">Reference proteome</keyword>
<dbReference type="EMBL" id="KZ852065">
    <property type="protein sequence ID" value="RDH29746.1"/>
    <property type="molecule type" value="Genomic_DNA"/>
</dbReference>
<dbReference type="Proteomes" id="UP000253729">
    <property type="component" value="Unassembled WGS sequence"/>
</dbReference>